<keyword evidence="3" id="KW-0812">Transmembrane</keyword>
<evidence type="ECO:0000256" key="2">
    <source>
        <dbReference type="SAM" id="MobiDB-lite"/>
    </source>
</evidence>
<dbReference type="GO" id="GO:0006511">
    <property type="term" value="P:ubiquitin-dependent protein catabolic process"/>
    <property type="evidence" value="ECO:0007669"/>
    <property type="project" value="TreeGrafter"/>
</dbReference>
<proteinExistence type="predicted"/>
<dbReference type="InterPro" id="IPR001841">
    <property type="entry name" value="Znf_RING"/>
</dbReference>
<feature type="compositionally biased region" description="Basic residues" evidence="2">
    <location>
        <begin position="266"/>
        <end position="280"/>
    </location>
</feature>
<dbReference type="PANTHER" id="PTHR22765:SF416">
    <property type="entry name" value="E3 UBIQUITIN-PROTEIN LIGASE GODZILLA"/>
    <property type="match status" value="1"/>
</dbReference>
<evidence type="ECO:0000256" key="3">
    <source>
        <dbReference type="SAM" id="Phobius"/>
    </source>
</evidence>
<evidence type="ECO:0000256" key="1">
    <source>
        <dbReference type="PROSITE-ProRule" id="PRU00175"/>
    </source>
</evidence>
<feature type="compositionally biased region" description="Basic and acidic residues" evidence="2">
    <location>
        <begin position="120"/>
        <end position="130"/>
    </location>
</feature>
<dbReference type="GO" id="GO:0061630">
    <property type="term" value="F:ubiquitin protein ligase activity"/>
    <property type="evidence" value="ECO:0007669"/>
    <property type="project" value="TreeGrafter"/>
</dbReference>
<reference evidence="5 6" key="1">
    <citation type="submission" date="2019-02" db="EMBL/GenBank/DDBJ databases">
        <title>Genome sequencing of the rare red list fungi Phlebia centrifuga.</title>
        <authorList>
            <person name="Buettner E."/>
            <person name="Kellner H."/>
        </authorList>
    </citation>
    <scope>NUCLEOTIDE SEQUENCE [LARGE SCALE GENOMIC DNA]</scope>
    <source>
        <strain evidence="5 6">DSM 108282</strain>
    </source>
</reference>
<comment type="caution">
    <text evidence="5">The sequence shown here is derived from an EMBL/GenBank/DDBJ whole genome shotgun (WGS) entry which is preliminary data.</text>
</comment>
<keyword evidence="3" id="KW-0472">Membrane</keyword>
<feature type="domain" description="RING-type" evidence="4">
    <location>
        <begin position="156"/>
        <end position="255"/>
    </location>
</feature>
<feature type="transmembrane region" description="Helical" evidence="3">
    <location>
        <begin position="6"/>
        <end position="30"/>
    </location>
</feature>
<feature type="region of interest" description="Disordered" evidence="2">
    <location>
        <begin position="260"/>
        <end position="280"/>
    </location>
</feature>
<accession>A0A4S4KPL1</accession>
<evidence type="ECO:0000259" key="4">
    <source>
        <dbReference type="PROSITE" id="PS50089"/>
    </source>
</evidence>
<feature type="region of interest" description="Disordered" evidence="2">
    <location>
        <begin position="108"/>
        <end position="130"/>
    </location>
</feature>
<dbReference type="Gene3D" id="3.30.40.10">
    <property type="entry name" value="Zinc/RING finger domain, C3HC4 (zinc finger)"/>
    <property type="match status" value="1"/>
</dbReference>
<sequence length="280" mass="31035">MILEIFLLGLLVFILGPVLYLVWNIVLLCLGRHPIQNPHYIKPEIGKLSKSIVDQIPLVLYIPPPPETDDSKEKNRSPITVPSSVYHYPPKPAGQDLRKRRFAFLRRSKKTNGRNNGDNSSEKGKGKEHGDIKTWEDHWVSGEYPFVRLEGNRAACAICLMDFEEPEKVDAEKSAKVDGAAVAGGGDGVGVGAGAGDVQEVQVDEVTAEDHERLKLEDAGEGAQPLRLLGCGHVFHKTCLDPWLTDVSGRCPVCQRAVEIPEPPDKRKKERRNRRTPPTS</sequence>
<dbReference type="PANTHER" id="PTHR22765">
    <property type="entry name" value="RING FINGER AND PROTEASE ASSOCIATED DOMAIN-CONTAINING"/>
    <property type="match status" value="1"/>
</dbReference>
<dbReference type="Proteomes" id="UP000309038">
    <property type="component" value="Unassembled WGS sequence"/>
</dbReference>
<dbReference type="SMART" id="SM00184">
    <property type="entry name" value="RING"/>
    <property type="match status" value="1"/>
</dbReference>
<evidence type="ECO:0000313" key="5">
    <source>
        <dbReference type="EMBL" id="THH00522.1"/>
    </source>
</evidence>
<dbReference type="InterPro" id="IPR013083">
    <property type="entry name" value="Znf_RING/FYVE/PHD"/>
</dbReference>
<dbReference type="EMBL" id="SGPJ01000048">
    <property type="protein sequence ID" value="THH00522.1"/>
    <property type="molecule type" value="Genomic_DNA"/>
</dbReference>
<keyword evidence="3" id="KW-1133">Transmembrane helix</keyword>
<dbReference type="PROSITE" id="PS50089">
    <property type="entry name" value="ZF_RING_2"/>
    <property type="match status" value="1"/>
</dbReference>
<keyword evidence="6" id="KW-1185">Reference proteome</keyword>
<evidence type="ECO:0000313" key="6">
    <source>
        <dbReference type="Proteomes" id="UP000309038"/>
    </source>
</evidence>
<dbReference type="GO" id="GO:0005737">
    <property type="term" value="C:cytoplasm"/>
    <property type="evidence" value="ECO:0007669"/>
    <property type="project" value="TreeGrafter"/>
</dbReference>
<dbReference type="SUPFAM" id="SSF57850">
    <property type="entry name" value="RING/U-box"/>
    <property type="match status" value="1"/>
</dbReference>
<dbReference type="InterPro" id="IPR051826">
    <property type="entry name" value="E3_ubiquitin-ligase_domain"/>
</dbReference>
<dbReference type="Pfam" id="PF13639">
    <property type="entry name" value="zf-RING_2"/>
    <property type="match status" value="1"/>
</dbReference>
<keyword evidence="1" id="KW-0479">Metal-binding</keyword>
<keyword evidence="1" id="KW-0863">Zinc-finger</keyword>
<dbReference type="GO" id="GO:0008270">
    <property type="term" value="F:zinc ion binding"/>
    <property type="evidence" value="ECO:0007669"/>
    <property type="project" value="UniProtKB-KW"/>
</dbReference>
<keyword evidence="1" id="KW-0862">Zinc</keyword>
<organism evidence="5 6">
    <name type="scientific">Hermanssonia centrifuga</name>
    <dbReference type="NCBI Taxonomy" id="98765"/>
    <lineage>
        <taxon>Eukaryota</taxon>
        <taxon>Fungi</taxon>
        <taxon>Dikarya</taxon>
        <taxon>Basidiomycota</taxon>
        <taxon>Agaricomycotina</taxon>
        <taxon>Agaricomycetes</taxon>
        <taxon>Polyporales</taxon>
        <taxon>Meruliaceae</taxon>
        <taxon>Hermanssonia</taxon>
    </lineage>
</organism>
<name>A0A4S4KPL1_9APHY</name>
<dbReference type="AlphaFoldDB" id="A0A4S4KPL1"/>
<feature type="region of interest" description="Disordered" evidence="2">
    <location>
        <begin position="65"/>
        <end position="94"/>
    </location>
</feature>
<dbReference type="CDD" id="cd16448">
    <property type="entry name" value="RING-H2"/>
    <property type="match status" value="1"/>
</dbReference>
<gene>
    <name evidence="5" type="ORF">EW026_g2038</name>
</gene>
<protein>
    <recommendedName>
        <fullName evidence="4">RING-type domain-containing protein</fullName>
    </recommendedName>
</protein>